<keyword evidence="1" id="KW-1133">Transmembrane helix</keyword>
<evidence type="ECO:0000313" key="3">
    <source>
        <dbReference type="Proteomes" id="UP000183832"/>
    </source>
</evidence>
<keyword evidence="3" id="KW-1185">Reference proteome</keyword>
<organism evidence="2 3">
    <name type="scientific">Clunio marinus</name>
    <dbReference type="NCBI Taxonomy" id="568069"/>
    <lineage>
        <taxon>Eukaryota</taxon>
        <taxon>Metazoa</taxon>
        <taxon>Ecdysozoa</taxon>
        <taxon>Arthropoda</taxon>
        <taxon>Hexapoda</taxon>
        <taxon>Insecta</taxon>
        <taxon>Pterygota</taxon>
        <taxon>Neoptera</taxon>
        <taxon>Endopterygota</taxon>
        <taxon>Diptera</taxon>
        <taxon>Nematocera</taxon>
        <taxon>Chironomoidea</taxon>
        <taxon>Chironomidae</taxon>
        <taxon>Clunio</taxon>
    </lineage>
</organism>
<dbReference type="AlphaFoldDB" id="A0A1J1IA32"/>
<name>A0A1J1IA32_9DIPT</name>
<gene>
    <name evidence="2" type="ORF">CLUMA_CG009844</name>
</gene>
<dbReference type="Proteomes" id="UP000183832">
    <property type="component" value="Unassembled WGS sequence"/>
</dbReference>
<proteinExistence type="predicted"/>
<keyword evidence="1" id="KW-0812">Transmembrane</keyword>
<evidence type="ECO:0000256" key="1">
    <source>
        <dbReference type="SAM" id="Phobius"/>
    </source>
</evidence>
<evidence type="ECO:0000313" key="2">
    <source>
        <dbReference type="EMBL" id="CRK96428.1"/>
    </source>
</evidence>
<accession>A0A1J1IA32</accession>
<sequence length="66" mass="7908">MISLQHYELLKKIRTGISRFAASMWDTKLSAFARQIILGFSLMCLLMFHKMDFHLERKKEKCRMKV</sequence>
<keyword evidence="1" id="KW-0472">Membrane</keyword>
<feature type="transmembrane region" description="Helical" evidence="1">
    <location>
        <begin position="32"/>
        <end position="49"/>
    </location>
</feature>
<reference evidence="2 3" key="1">
    <citation type="submission" date="2015-04" db="EMBL/GenBank/DDBJ databases">
        <authorList>
            <person name="Syromyatnikov M.Y."/>
            <person name="Popov V.N."/>
        </authorList>
    </citation>
    <scope>NUCLEOTIDE SEQUENCE [LARGE SCALE GENOMIC DNA]</scope>
</reference>
<protein>
    <submittedName>
        <fullName evidence="2">CLUMA_CG009844, isoform A</fullName>
    </submittedName>
</protein>
<dbReference type="EMBL" id="CVRI01000043">
    <property type="protein sequence ID" value="CRK96428.1"/>
    <property type="molecule type" value="Genomic_DNA"/>
</dbReference>